<gene>
    <name evidence="3" type="ORF">BFC18_04715</name>
</gene>
<protein>
    <submittedName>
        <fullName evidence="3">Uncharacterized protein</fullName>
    </submittedName>
</protein>
<evidence type="ECO:0000313" key="4">
    <source>
        <dbReference type="Proteomes" id="UP000175691"/>
    </source>
</evidence>
<dbReference type="Proteomes" id="UP000175691">
    <property type="component" value="Unassembled WGS sequence"/>
</dbReference>
<keyword evidence="1" id="KW-0812">Transmembrane</keyword>
<evidence type="ECO:0000313" key="3">
    <source>
        <dbReference type="EMBL" id="OFC72010.1"/>
    </source>
</evidence>
<keyword evidence="2" id="KW-0732">Signal</keyword>
<keyword evidence="4" id="KW-1185">Reference proteome</keyword>
<feature type="signal peptide" evidence="2">
    <location>
        <begin position="1"/>
        <end position="24"/>
    </location>
</feature>
<organism evidence="3 4">
    <name type="scientific">Alteromonas confluentis</name>
    <dbReference type="NCBI Taxonomy" id="1656094"/>
    <lineage>
        <taxon>Bacteria</taxon>
        <taxon>Pseudomonadati</taxon>
        <taxon>Pseudomonadota</taxon>
        <taxon>Gammaproteobacteria</taxon>
        <taxon>Alteromonadales</taxon>
        <taxon>Alteromonadaceae</taxon>
        <taxon>Alteromonas/Salinimonas group</taxon>
        <taxon>Alteromonas</taxon>
    </lineage>
</organism>
<dbReference type="STRING" id="1656094.BFC18_04715"/>
<reference evidence="3 4" key="1">
    <citation type="submission" date="2016-08" db="EMBL/GenBank/DDBJ databases">
        <authorList>
            <person name="Seilhamer J.J."/>
        </authorList>
    </citation>
    <scope>NUCLEOTIDE SEQUENCE [LARGE SCALE GENOMIC DNA]</scope>
    <source>
        <strain evidence="3 4">KCTC 42603</strain>
    </source>
</reference>
<proteinExistence type="predicted"/>
<dbReference type="AlphaFoldDB" id="A0A1E7ZEV2"/>
<keyword evidence="1" id="KW-1133">Transmembrane helix</keyword>
<comment type="caution">
    <text evidence="3">The sequence shown here is derived from an EMBL/GenBank/DDBJ whole genome shotgun (WGS) entry which is preliminary data.</text>
</comment>
<keyword evidence="1" id="KW-0472">Membrane</keyword>
<evidence type="ECO:0000256" key="2">
    <source>
        <dbReference type="SAM" id="SignalP"/>
    </source>
</evidence>
<evidence type="ECO:0000256" key="1">
    <source>
        <dbReference type="SAM" id="Phobius"/>
    </source>
</evidence>
<accession>A0A1E7ZEV2</accession>
<dbReference type="OrthoDB" id="5918117at2"/>
<dbReference type="EMBL" id="MDHN01000008">
    <property type="protein sequence ID" value="OFC72010.1"/>
    <property type="molecule type" value="Genomic_DNA"/>
</dbReference>
<name>A0A1E7ZEV2_9ALTE</name>
<feature type="chain" id="PRO_5009209786" evidence="2">
    <location>
        <begin position="25"/>
        <end position="70"/>
    </location>
</feature>
<dbReference type="RefSeq" id="WP_070123792.1">
    <property type="nucleotide sequence ID" value="NZ_MDHN01000008.1"/>
</dbReference>
<feature type="transmembrane region" description="Helical" evidence="1">
    <location>
        <begin position="40"/>
        <end position="58"/>
    </location>
</feature>
<sequence>MFSSRSIKTVIALAISLFSPVLWAHAGHDHNHWTSTFLHVLFYASLFAAACACGFAVYKAVKRNQHIQGE</sequence>